<dbReference type="RefSeq" id="WP_359352759.1">
    <property type="nucleotide sequence ID" value="NZ_JBEYXV010000012.1"/>
</dbReference>
<dbReference type="InterPro" id="IPR016032">
    <property type="entry name" value="Sig_transdc_resp-reg_C-effctor"/>
</dbReference>
<dbReference type="Proteomes" id="UP001551176">
    <property type="component" value="Unassembled WGS sequence"/>
</dbReference>
<dbReference type="EMBL" id="JBEYXV010000012">
    <property type="protein sequence ID" value="MEU6823793.1"/>
    <property type="molecule type" value="Genomic_DNA"/>
</dbReference>
<dbReference type="Gene3D" id="3.40.50.300">
    <property type="entry name" value="P-loop containing nucleotide triphosphate hydrolases"/>
    <property type="match status" value="1"/>
</dbReference>
<dbReference type="SUPFAM" id="SSF46894">
    <property type="entry name" value="C-terminal effector domain of the bipartite response regulators"/>
    <property type="match status" value="1"/>
</dbReference>
<dbReference type="InterPro" id="IPR027417">
    <property type="entry name" value="P-loop_NTPase"/>
</dbReference>
<protein>
    <submittedName>
        <fullName evidence="2">LuxR C-terminal-related transcriptional regulator</fullName>
    </submittedName>
</protein>
<proteinExistence type="predicted"/>
<dbReference type="PANTHER" id="PTHR47691:SF3">
    <property type="entry name" value="HTH-TYPE TRANSCRIPTIONAL REGULATOR RV0890C-RELATED"/>
    <property type="match status" value="1"/>
</dbReference>
<evidence type="ECO:0000313" key="2">
    <source>
        <dbReference type="EMBL" id="MEU6823793.1"/>
    </source>
</evidence>
<dbReference type="SUPFAM" id="SSF52540">
    <property type="entry name" value="P-loop containing nucleoside triphosphate hydrolases"/>
    <property type="match status" value="1"/>
</dbReference>
<dbReference type="SMART" id="SM00421">
    <property type="entry name" value="HTH_LUXR"/>
    <property type="match status" value="1"/>
</dbReference>
<sequence length="779" mass="83017">MGFGFGQRRGGQLPAELTSFVGRVDELAQVRAAFAYARLVTLVGPGGVGKSRTALRAAAGLGERFPDGVWLAELSALRDPELIPATLAAVLELPEQSGMAPLDAVVAHLQGRRLLIVLDTCEHLVDACAMLSDILLREAADVCVLATSRQPLDVPGEHCCPVAPLAPDDAVELFAQRAAAVVPGYRVSAANRERLVALVHRLDCIPLALELAAVRLRAVSIEELVARLDDRFQVLTGGRRTALSRHQTLRTAIDWSHDLCTPDEQVLWARLSVFAGSFELGAAEQVCGDESLPVGEVLGHLIGLVDKSVVQRLGESGSRYRLLDTLREYGAERLGAVEGDGGAALRARHFAYYRDLGRRFEEGLLGAAQPELHRAVRAEMAGLRAALEYAYETDGRAREGLRLAARLWPHWRASGTLSEGGYWIEKGLERVPEDCSARAWGLLATGAFGVWTADLATAVERMALAQECAERAGDEEVAQFAEAYAHGLAALCGDAAGLERLVDVRRRMVESDNRLGLVVMGYEAALLRAVLGDTGGALELCEQGLRLLEGTGERQVYGSTLMAQGLVRWLAGEREAGVASLCRGMEAAGEVDEILVAAMCCHGLAWAAAHEGRQVRAAWLFGYAENARRLGGDPIGMLPSLLEQQEAARKSVREALGGKQFDRWHAVGARLSGRQVLEAVRGDADAPGRGASGALSGAAAGGARRVGRDALTRREREVAVLVAQGLSNREIAERLVISKRTADAHVEHILAKLGVGSRTEVAGAVEVAGSGGAPWVGGS</sequence>
<dbReference type="Pfam" id="PF00196">
    <property type="entry name" value="GerE"/>
    <property type="match status" value="1"/>
</dbReference>
<dbReference type="PRINTS" id="PR00038">
    <property type="entry name" value="HTHLUXR"/>
</dbReference>
<comment type="caution">
    <text evidence="2">The sequence shown here is derived from an EMBL/GenBank/DDBJ whole genome shotgun (WGS) entry which is preliminary data.</text>
</comment>
<gene>
    <name evidence="2" type="ORF">ABZ921_24430</name>
</gene>
<evidence type="ECO:0000259" key="1">
    <source>
        <dbReference type="PROSITE" id="PS50043"/>
    </source>
</evidence>
<dbReference type="InterPro" id="IPR000792">
    <property type="entry name" value="Tscrpt_reg_LuxR_C"/>
</dbReference>
<accession>A0ABV3BRZ4</accession>
<keyword evidence="3" id="KW-1185">Reference proteome</keyword>
<dbReference type="PANTHER" id="PTHR47691">
    <property type="entry name" value="REGULATOR-RELATED"/>
    <property type="match status" value="1"/>
</dbReference>
<dbReference type="Gene3D" id="1.10.10.10">
    <property type="entry name" value="Winged helix-like DNA-binding domain superfamily/Winged helix DNA-binding domain"/>
    <property type="match status" value="1"/>
</dbReference>
<dbReference type="PROSITE" id="PS50043">
    <property type="entry name" value="HTH_LUXR_2"/>
    <property type="match status" value="1"/>
</dbReference>
<reference evidence="2 3" key="1">
    <citation type="submission" date="2024-06" db="EMBL/GenBank/DDBJ databases">
        <title>The Natural Products Discovery Center: Release of the First 8490 Sequenced Strains for Exploring Actinobacteria Biosynthetic Diversity.</title>
        <authorList>
            <person name="Kalkreuter E."/>
            <person name="Kautsar S.A."/>
            <person name="Yang D."/>
            <person name="Bader C.D."/>
            <person name="Teijaro C.N."/>
            <person name="Fluegel L."/>
            <person name="Davis C.M."/>
            <person name="Simpson J.R."/>
            <person name="Lauterbach L."/>
            <person name="Steele A.D."/>
            <person name="Gui C."/>
            <person name="Meng S."/>
            <person name="Li G."/>
            <person name="Viehrig K."/>
            <person name="Ye F."/>
            <person name="Su P."/>
            <person name="Kiefer A.F."/>
            <person name="Nichols A."/>
            <person name="Cepeda A.J."/>
            <person name="Yan W."/>
            <person name="Fan B."/>
            <person name="Jiang Y."/>
            <person name="Adhikari A."/>
            <person name="Zheng C.-J."/>
            <person name="Schuster L."/>
            <person name="Cowan T.M."/>
            <person name="Smanski M.J."/>
            <person name="Chevrette M.G."/>
            <person name="De Carvalho L.P.S."/>
            <person name="Shen B."/>
        </authorList>
    </citation>
    <scope>NUCLEOTIDE SEQUENCE [LARGE SCALE GENOMIC DNA]</scope>
    <source>
        <strain evidence="2 3">NPDC046838</strain>
    </source>
</reference>
<evidence type="ECO:0000313" key="3">
    <source>
        <dbReference type="Proteomes" id="UP001551176"/>
    </source>
</evidence>
<feature type="domain" description="HTH luxR-type" evidence="1">
    <location>
        <begin position="704"/>
        <end position="772"/>
    </location>
</feature>
<name>A0ABV3BRZ4_9ACTN</name>
<dbReference type="InterPro" id="IPR036388">
    <property type="entry name" value="WH-like_DNA-bd_sf"/>
</dbReference>
<organism evidence="2 3">
    <name type="scientific">Streptomyces atriruber</name>
    <dbReference type="NCBI Taxonomy" id="545121"/>
    <lineage>
        <taxon>Bacteria</taxon>
        <taxon>Bacillati</taxon>
        <taxon>Actinomycetota</taxon>
        <taxon>Actinomycetes</taxon>
        <taxon>Kitasatosporales</taxon>
        <taxon>Streptomycetaceae</taxon>
        <taxon>Streptomyces</taxon>
    </lineage>
</organism>
<dbReference type="CDD" id="cd06170">
    <property type="entry name" value="LuxR_C_like"/>
    <property type="match status" value="1"/>
</dbReference>